<dbReference type="GO" id="GO:0003774">
    <property type="term" value="F:cytoskeletal motor activity"/>
    <property type="evidence" value="ECO:0007669"/>
    <property type="project" value="InterPro"/>
</dbReference>
<evidence type="ECO:0000313" key="15">
    <source>
        <dbReference type="Proteomes" id="UP000274661"/>
    </source>
</evidence>
<evidence type="ECO:0000256" key="8">
    <source>
        <dbReference type="ARBA" id="ARBA00023136"/>
    </source>
</evidence>
<accession>A0A429VC66</accession>
<keyword evidence="14" id="KW-0966">Cell projection</keyword>
<dbReference type="GO" id="GO:0006935">
    <property type="term" value="P:chemotaxis"/>
    <property type="evidence" value="ECO:0007669"/>
    <property type="project" value="UniProtKB-KW"/>
</dbReference>
<evidence type="ECO:0000256" key="3">
    <source>
        <dbReference type="ARBA" id="ARBA00010299"/>
    </source>
</evidence>
<keyword evidence="9" id="KW-0975">Bacterial flagellum</keyword>
<dbReference type="Pfam" id="PF14841">
    <property type="entry name" value="FliG_M"/>
    <property type="match status" value="1"/>
</dbReference>
<evidence type="ECO:0000256" key="6">
    <source>
        <dbReference type="ARBA" id="ARBA00022500"/>
    </source>
</evidence>
<evidence type="ECO:0000256" key="7">
    <source>
        <dbReference type="ARBA" id="ARBA00022779"/>
    </source>
</evidence>
<evidence type="ECO:0000256" key="10">
    <source>
        <dbReference type="ARBA" id="ARBA00025598"/>
    </source>
</evidence>
<dbReference type="GO" id="GO:0071973">
    <property type="term" value="P:bacterial-type flagellum-dependent cell motility"/>
    <property type="evidence" value="ECO:0007669"/>
    <property type="project" value="InterPro"/>
</dbReference>
<dbReference type="GO" id="GO:0009425">
    <property type="term" value="C:bacterial-type flagellum basal body"/>
    <property type="evidence" value="ECO:0007669"/>
    <property type="project" value="UniProtKB-SubCell"/>
</dbReference>
<keyword evidence="14" id="KW-0282">Flagellum</keyword>
<keyword evidence="6" id="KW-0145">Chemotaxis</keyword>
<dbReference type="PRINTS" id="PR00954">
    <property type="entry name" value="FLGMOTORFLIG"/>
</dbReference>
<dbReference type="GO" id="GO:0005886">
    <property type="term" value="C:plasma membrane"/>
    <property type="evidence" value="ECO:0007669"/>
    <property type="project" value="UniProtKB-SubCell"/>
</dbReference>
<dbReference type="InterPro" id="IPR023087">
    <property type="entry name" value="Flg_Motor_Flig_C"/>
</dbReference>
<protein>
    <recommendedName>
        <fullName evidence="4">Flagellar motor switch protein FliG</fullName>
    </recommendedName>
</protein>
<sequence>MSAETLIERDPEQAGRPEVDGATAAAILLMLLSEEDAGEIVKTLDPASVRRIGESMFKVSSADEATVEAALDLFVERCRSVSSLAVGVEPRVRSVLTHALGNVRADNILTQIAPRSSAATLERLRWMEVETIATILRREHAQVGALVIAVLTPETAAKALAEFDGSVQADLLARAARLTKVRREAIEDLEIALADYAQGGTTSPGLKLGGTSEAAQIVNRMRKADGQKLIDSIKQSDETLGSAIEREMLVFDDLAALDGKSLGAVLRAIDGPVLSLALRGASPALLEQMLGCMSTRAAQTIRDEMAESQPVKRAEVEEAQRSILLTARKLADAGEIQMGGGEDDYV</sequence>
<dbReference type="Proteomes" id="UP000274661">
    <property type="component" value="Unassembled WGS sequence"/>
</dbReference>
<evidence type="ECO:0000313" key="14">
    <source>
        <dbReference type="EMBL" id="RST31568.1"/>
    </source>
</evidence>
<keyword evidence="5" id="KW-1003">Cell membrane</keyword>
<dbReference type="OrthoDB" id="9780302at2"/>
<dbReference type="PANTHER" id="PTHR30534:SF0">
    <property type="entry name" value="FLAGELLAR MOTOR SWITCH PROTEIN FLIG"/>
    <property type="match status" value="1"/>
</dbReference>
<dbReference type="EMBL" id="RWJF01000001">
    <property type="protein sequence ID" value="RST31568.1"/>
    <property type="molecule type" value="Genomic_DNA"/>
</dbReference>
<evidence type="ECO:0000259" key="12">
    <source>
        <dbReference type="Pfam" id="PF14841"/>
    </source>
</evidence>
<evidence type="ECO:0000256" key="2">
    <source>
        <dbReference type="ARBA" id="ARBA00004413"/>
    </source>
</evidence>
<reference evidence="14 15" key="1">
    <citation type="submission" date="2018-12" db="EMBL/GenBank/DDBJ databases">
        <title>Sphingomonas sp. HMF7854 Genome sequencing and assembly.</title>
        <authorList>
            <person name="Cha I."/>
            <person name="Kang H."/>
            <person name="Kim H."/>
            <person name="Kang J."/>
            <person name="Joh K."/>
        </authorList>
    </citation>
    <scope>NUCLEOTIDE SEQUENCE [LARGE SCALE GENOMIC DNA]</scope>
    <source>
        <strain evidence="14 15">HMF7854</strain>
    </source>
</reference>
<comment type="function">
    <text evidence="10">FliG is one of three proteins (FliG, FliN, FliM) that forms the rotor-mounted switch complex (C ring), located at the base of the basal body. This complex interacts with the CheY and CheZ chemotaxis proteins, in addition to contacting components of the motor that determine the direction of flagellar rotation.</text>
</comment>
<evidence type="ECO:0000256" key="4">
    <source>
        <dbReference type="ARBA" id="ARBA00021870"/>
    </source>
</evidence>
<dbReference type="Pfam" id="PF01706">
    <property type="entry name" value="FliG_C"/>
    <property type="match status" value="1"/>
</dbReference>
<comment type="subcellular location">
    <subcellularLocation>
        <location evidence="1">Bacterial flagellum basal body</location>
    </subcellularLocation>
    <subcellularLocation>
        <location evidence="2">Cell membrane</location>
        <topology evidence="2">Peripheral membrane protein</topology>
        <orientation evidence="2">Cytoplasmic side</orientation>
    </subcellularLocation>
</comment>
<evidence type="ECO:0000259" key="13">
    <source>
        <dbReference type="Pfam" id="PF14842"/>
    </source>
</evidence>
<evidence type="ECO:0000256" key="1">
    <source>
        <dbReference type="ARBA" id="ARBA00004117"/>
    </source>
</evidence>
<proteinExistence type="inferred from homology"/>
<keyword evidence="7" id="KW-0283">Flagellar rotation</keyword>
<comment type="similarity">
    <text evidence="3">Belongs to the FliG family.</text>
</comment>
<organism evidence="14 15">
    <name type="scientific">Sphingomonas ginkgonis</name>
    <dbReference type="NCBI Taxonomy" id="2315330"/>
    <lineage>
        <taxon>Bacteria</taxon>
        <taxon>Pseudomonadati</taxon>
        <taxon>Pseudomonadota</taxon>
        <taxon>Alphaproteobacteria</taxon>
        <taxon>Sphingomonadales</taxon>
        <taxon>Sphingomonadaceae</taxon>
        <taxon>Sphingomonas</taxon>
    </lineage>
</organism>
<feature type="domain" description="Flagellar motor switch protein FliG middle" evidence="12">
    <location>
        <begin position="130"/>
        <end position="198"/>
    </location>
</feature>
<feature type="domain" description="Flagellar motor switch protein FliG N-terminal" evidence="13">
    <location>
        <begin position="20"/>
        <end position="117"/>
    </location>
</feature>
<dbReference type="PANTHER" id="PTHR30534">
    <property type="entry name" value="FLAGELLAR MOTOR SWITCH PROTEIN FLIG"/>
    <property type="match status" value="1"/>
</dbReference>
<comment type="caution">
    <text evidence="14">The sequence shown here is derived from an EMBL/GenBank/DDBJ whole genome shotgun (WGS) entry which is preliminary data.</text>
</comment>
<dbReference type="RefSeq" id="WP_126719418.1">
    <property type="nucleotide sequence ID" value="NZ_RWJF01000001.1"/>
</dbReference>
<dbReference type="Pfam" id="PF14842">
    <property type="entry name" value="FliG_N"/>
    <property type="match status" value="1"/>
</dbReference>
<dbReference type="AlphaFoldDB" id="A0A429VC66"/>
<dbReference type="SUPFAM" id="SSF48029">
    <property type="entry name" value="FliG"/>
    <property type="match status" value="2"/>
</dbReference>
<keyword evidence="14" id="KW-0969">Cilium</keyword>
<dbReference type="Gene3D" id="1.10.220.30">
    <property type="match status" value="3"/>
</dbReference>
<feature type="domain" description="Flagellar motor switch protein FliG C-terminal" evidence="11">
    <location>
        <begin position="232"/>
        <end position="338"/>
    </location>
</feature>
<dbReference type="InterPro" id="IPR000090">
    <property type="entry name" value="Flg_Motor_Flig"/>
</dbReference>
<keyword evidence="8" id="KW-0472">Membrane</keyword>
<name>A0A429VC66_9SPHN</name>
<dbReference type="InterPro" id="IPR032779">
    <property type="entry name" value="FliG_M"/>
</dbReference>
<dbReference type="InterPro" id="IPR011002">
    <property type="entry name" value="FliG_a-hlx"/>
</dbReference>
<gene>
    <name evidence="14" type="ORF">HMF7854_12510</name>
</gene>
<evidence type="ECO:0000256" key="5">
    <source>
        <dbReference type="ARBA" id="ARBA00022475"/>
    </source>
</evidence>
<evidence type="ECO:0000256" key="9">
    <source>
        <dbReference type="ARBA" id="ARBA00023143"/>
    </source>
</evidence>
<evidence type="ECO:0000259" key="11">
    <source>
        <dbReference type="Pfam" id="PF01706"/>
    </source>
</evidence>
<dbReference type="InterPro" id="IPR028263">
    <property type="entry name" value="FliG_N"/>
</dbReference>
<keyword evidence="15" id="KW-1185">Reference proteome</keyword>